<dbReference type="Pfam" id="PF21762">
    <property type="entry name" value="DEDDh_C"/>
    <property type="match status" value="1"/>
</dbReference>
<gene>
    <name evidence="2" type="ORF">PG986_008284</name>
</gene>
<comment type="caution">
    <text evidence="2">The sequence shown here is derived from an EMBL/GenBank/DDBJ whole genome shotgun (WGS) entry which is preliminary data.</text>
</comment>
<dbReference type="InterPro" id="IPR048519">
    <property type="entry name" value="Gfd2/YDR514C-like_C"/>
</dbReference>
<sequence>MGSRLKNTKGGGINHLHRLLGMRSDDVIPADAVFVSLDLEVDEWRKKLWALNREPKVGHVGYEGCPTWTFPAYDLSFIRKLGIDIASIAPVLTILDTHIMSRCLFYPYSRLLPVAHWDGSSLAGLLARFEYRPARGRFHNAANDAEYTLHALLLMAAKSGEERRQELGPVELGIFWKLEKIVPWWKDCEEYPVRLSEGLRDVATRVLTRQDDDDGPLSDYELPPLF</sequence>
<proteinExistence type="predicted"/>
<evidence type="ECO:0000313" key="2">
    <source>
        <dbReference type="EMBL" id="KAK7952556.1"/>
    </source>
</evidence>
<dbReference type="InterPro" id="IPR040151">
    <property type="entry name" value="Gfd2/YDR514C-like"/>
</dbReference>
<organism evidence="2 3">
    <name type="scientific">Apiospora aurea</name>
    <dbReference type="NCBI Taxonomy" id="335848"/>
    <lineage>
        <taxon>Eukaryota</taxon>
        <taxon>Fungi</taxon>
        <taxon>Dikarya</taxon>
        <taxon>Ascomycota</taxon>
        <taxon>Pezizomycotina</taxon>
        <taxon>Sordariomycetes</taxon>
        <taxon>Xylariomycetidae</taxon>
        <taxon>Amphisphaeriales</taxon>
        <taxon>Apiosporaceae</taxon>
        <taxon>Apiospora</taxon>
    </lineage>
</organism>
<dbReference type="RefSeq" id="XP_066700618.1">
    <property type="nucleotide sequence ID" value="XM_066844506.1"/>
</dbReference>
<dbReference type="InterPro" id="IPR012337">
    <property type="entry name" value="RNaseH-like_sf"/>
</dbReference>
<reference evidence="2 3" key="1">
    <citation type="submission" date="2023-01" db="EMBL/GenBank/DDBJ databases">
        <title>Analysis of 21 Apiospora genomes using comparative genomics revels a genus with tremendous synthesis potential of carbohydrate active enzymes and secondary metabolites.</title>
        <authorList>
            <person name="Sorensen T."/>
        </authorList>
    </citation>
    <scope>NUCLEOTIDE SEQUENCE [LARGE SCALE GENOMIC DNA]</scope>
    <source>
        <strain evidence="2 3">CBS 24483</strain>
    </source>
</reference>
<dbReference type="GeneID" id="92077568"/>
<feature type="domain" description="Gfd2/YDR514C-like C-terminal" evidence="1">
    <location>
        <begin position="73"/>
        <end position="155"/>
    </location>
</feature>
<evidence type="ECO:0000259" key="1">
    <source>
        <dbReference type="Pfam" id="PF21762"/>
    </source>
</evidence>
<dbReference type="InterPro" id="IPR036397">
    <property type="entry name" value="RNaseH_sf"/>
</dbReference>
<protein>
    <recommendedName>
        <fullName evidence="1">Gfd2/YDR514C-like C-terminal domain-containing protein</fullName>
    </recommendedName>
</protein>
<dbReference type="EMBL" id="JAQQWE010000005">
    <property type="protein sequence ID" value="KAK7952556.1"/>
    <property type="molecule type" value="Genomic_DNA"/>
</dbReference>
<dbReference type="SUPFAM" id="SSF53098">
    <property type="entry name" value="Ribonuclease H-like"/>
    <property type="match status" value="1"/>
</dbReference>
<keyword evidence="3" id="KW-1185">Reference proteome</keyword>
<dbReference type="PANTHER" id="PTHR28083">
    <property type="entry name" value="GOOD FOR FULL DBP5 ACTIVITY PROTEIN 2"/>
    <property type="match status" value="1"/>
</dbReference>
<name>A0ABR1QEY9_9PEZI</name>
<evidence type="ECO:0000313" key="3">
    <source>
        <dbReference type="Proteomes" id="UP001391051"/>
    </source>
</evidence>
<dbReference type="Gene3D" id="3.30.420.10">
    <property type="entry name" value="Ribonuclease H-like superfamily/Ribonuclease H"/>
    <property type="match status" value="1"/>
</dbReference>
<dbReference type="Proteomes" id="UP001391051">
    <property type="component" value="Unassembled WGS sequence"/>
</dbReference>
<accession>A0ABR1QEY9</accession>
<dbReference type="PANTHER" id="PTHR28083:SF1">
    <property type="entry name" value="GOOD FOR FULL DBP5 ACTIVITY PROTEIN 2"/>
    <property type="match status" value="1"/>
</dbReference>